<proteinExistence type="predicted"/>
<dbReference type="AlphaFoldDB" id="A0A6L8W5M0"/>
<dbReference type="Pfam" id="PF20099">
    <property type="entry name" value="DUF6489"/>
    <property type="match status" value="1"/>
</dbReference>
<dbReference type="InterPro" id="IPR045502">
    <property type="entry name" value="DUF6489"/>
</dbReference>
<accession>A0A6L8W5M0</accession>
<sequence length="81" mass="9540">MKITVDIDCTPQEARTFLGLPEVEKMQEVVMKELQAKMLENITNLDPENMMKTWLPAGMQGFDQMQKIFWSQFNKNENEEK</sequence>
<comment type="caution">
    <text evidence="1">The sequence shown here is derived from an EMBL/GenBank/DDBJ whole genome shotgun (WGS) entry which is preliminary data.</text>
</comment>
<name>A0A6L8W5M0_9PROT</name>
<organism evidence="1 2">
    <name type="scientific">Sneathiella litorea</name>
    <dbReference type="NCBI Taxonomy" id="2606216"/>
    <lineage>
        <taxon>Bacteria</taxon>
        <taxon>Pseudomonadati</taxon>
        <taxon>Pseudomonadota</taxon>
        <taxon>Alphaproteobacteria</taxon>
        <taxon>Sneathiellales</taxon>
        <taxon>Sneathiellaceae</taxon>
        <taxon>Sneathiella</taxon>
    </lineage>
</organism>
<dbReference type="RefSeq" id="WP_161314313.1">
    <property type="nucleotide sequence ID" value="NZ_WTUW01000001.1"/>
</dbReference>
<reference evidence="1 2" key="1">
    <citation type="submission" date="2019-12" db="EMBL/GenBank/DDBJ databases">
        <title>Snethiella sp. nov. sp. isolated from sea sand.</title>
        <authorList>
            <person name="Kim J."/>
            <person name="Jeong S.E."/>
            <person name="Jung H.S."/>
            <person name="Jeon C.O."/>
        </authorList>
    </citation>
    <scope>NUCLEOTIDE SEQUENCE [LARGE SCALE GENOMIC DNA]</scope>
    <source>
        <strain evidence="1 2">DP05</strain>
    </source>
</reference>
<keyword evidence="2" id="KW-1185">Reference proteome</keyword>
<evidence type="ECO:0000313" key="1">
    <source>
        <dbReference type="EMBL" id="MZR29792.1"/>
    </source>
</evidence>
<dbReference type="EMBL" id="WTUW01000001">
    <property type="protein sequence ID" value="MZR29792.1"/>
    <property type="molecule type" value="Genomic_DNA"/>
</dbReference>
<dbReference type="Proteomes" id="UP000476030">
    <property type="component" value="Unassembled WGS sequence"/>
</dbReference>
<protein>
    <recommendedName>
        <fullName evidence="3">Ribosomal protein S1</fullName>
    </recommendedName>
</protein>
<evidence type="ECO:0008006" key="3">
    <source>
        <dbReference type="Google" id="ProtNLM"/>
    </source>
</evidence>
<gene>
    <name evidence="1" type="ORF">GQE98_03995</name>
</gene>
<evidence type="ECO:0000313" key="2">
    <source>
        <dbReference type="Proteomes" id="UP000476030"/>
    </source>
</evidence>